<reference evidence="3" key="1">
    <citation type="submission" date="2023-04" db="EMBL/GenBank/DDBJ databases">
        <title>Phytophthora fragariaefolia NBRC 109709.</title>
        <authorList>
            <person name="Ichikawa N."/>
            <person name="Sato H."/>
            <person name="Tonouchi N."/>
        </authorList>
    </citation>
    <scope>NUCLEOTIDE SEQUENCE</scope>
    <source>
        <strain evidence="3">NBRC 109709</strain>
    </source>
</reference>
<name>A0A9W7CFV1_9STRA</name>
<proteinExistence type="predicted"/>
<feature type="domain" description="EF-hand" evidence="2">
    <location>
        <begin position="529"/>
        <end position="564"/>
    </location>
</feature>
<sequence>MNAELAIRAACGVVLASFIQLRDERYDPTNATTKKWRFFPDSYYLGGLSYCPVMVVFSMGVNLGGTLREVCRGISGVGLAFIYNYALFMFIPIHVFDSNAENPYEDYYKIEKGFNLEAYWVNLPNLLRTLPWMILFTIMVLLLPFNVNTRKFALVLTIINPANPLDPTQLKSNGDEFFGTTNILQNLQIYSIVGVAGGLVSVLTMLIPYPIMYVIVKLEKVSMSNRLIFLIIDSYCFKSYDTNKMDMLKLKIERKFNGIEARRRQMIALLDDTWWEHYFGVHLIIPFNRAIMERYIDLVGSLIGDLHTLYGATRLKQNERLHSIYMKSLRREISGIQTCSIELLGEISLKVHAFSPSNLLSRNIQATVKLQQKAFNALFGYHLSSCVGMQANSLAEVRRILEVQLPRKHLKRKYLLGDAEVEPVLWRVPFLRHKHERALDISHGILNNIYLLFKLVWWFDSRVEQNRVTLSSLDIRDDNGGSRTEETASIHTKWHVATNHFLSLVNDQFNKIYKLYGNPFWHSNPEHTVVFMQLKAAFRLADKNYTGELGTDNVADMLEKMFGKSNKSTISFQEFAEAVENGLKLEVEVQHRRKSRTSPNGPDAANIQLSSFKRSGEADLQSVRDKKFYNTGRCRQPFVTDGDTIDIIVDKNAATMKPASHIDGSITRKIVDRRGSIIIEEVSLTITPNLHHQTALCESNDEDDTDHSALLSDNTSAHLQHDHDARNTEDFSIRDIAERMKLAYVEWLVSDNRFEQVSMDEQFLLQCLVNSAEDIAGNLAELHLCPPNVK</sequence>
<dbReference type="GO" id="GO:0005509">
    <property type="term" value="F:calcium ion binding"/>
    <property type="evidence" value="ECO:0007669"/>
    <property type="project" value="InterPro"/>
</dbReference>
<feature type="transmembrane region" description="Helical" evidence="1">
    <location>
        <begin position="76"/>
        <end position="96"/>
    </location>
</feature>
<gene>
    <name evidence="3" type="ORF">Pfra01_000761200</name>
</gene>
<protein>
    <submittedName>
        <fullName evidence="3">Unnamed protein product</fullName>
    </submittedName>
</protein>
<feature type="transmembrane region" description="Helical" evidence="1">
    <location>
        <begin position="43"/>
        <end position="64"/>
    </location>
</feature>
<dbReference type="OrthoDB" id="10442783at2759"/>
<feature type="transmembrane region" description="Helical" evidence="1">
    <location>
        <begin position="129"/>
        <end position="147"/>
    </location>
</feature>
<keyword evidence="1" id="KW-1133">Transmembrane helix</keyword>
<dbReference type="SUPFAM" id="SSF47473">
    <property type="entry name" value="EF-hand"/>
    <property type="match status" value="1"/>
</dbReference>
<organism evidence="3 4">
    <name type="scientific">Phytophthora fragariaefolia</name>
    <dbReference type="NCBI Taxonomy" id="1490495"/>
    <lineage>
        <taxon>Eukaryota</taxon>
        <taxon>Sar</taxon>
        <taxon>Stramenopiles</taxon>
        <taxon>Oomycota</taxon>
        <taxon>Peronosporomycetes</taxon>
        <taxon>Peronosporales</taxon>
        <taxon>Peronosporaceae</taxon>
        <taxon>Phytophthora</taxon>
    </lineage>
</organism>
<dbReference type="AlphaFoldDB" id="A0A9W7CFV1"/>
<keyword evidence="4" id="KW-1185">Reference proteome</keyword>
<dbReference type="Proteomes" id="UP001165121">
    <property type="component" value="Unassembled WGS sequence"/>
</dbReference>
<evidence type="ECO:0000313" key="3">
    <source>
        <dbReference type="EMBL" id="GMF32244.1"/>
    </source>
</evidence>
<evidence type="ECO:0000313" key="4">
    <source>
        <dbReference type="Proteomes" id="UP001165121"/>
    </source>
</evidence>
<dbReference type="InterPro" id="IPR011992">
    <property type="entry name" value="EF-hand-dom_pair"/>
</dbReference>
<comment type="caution">
    <text evidence="3">The sequence shown here is derived from an EMBL/GenBank/DDBJ whole genome shotgun (WGS) entry which is preliminary data.</text>
</comment>
<keyword evidence="1" id="KW-0812">Transmembrane</keyword>
<feature type="transmembrane region" description="Helical" evidence="1">
    <location>
        <begin position="189"/>
        <end position="216"/>
    </location>
</feature>
<keyword evidence="1" id="KW-0472">Membrane</keyword>
<evidence type="ECO:0000256" key="1">
    <source>
        <dbReference type="SAM" id="Phobius"/>
    </source>
</evidence>
<dbReference type="EMBL" id="BSXT01000680">
    <property type="protein sequence ID" value="GMF32244.1"/>
    <property type="molecule type" value="Genomic_DNA"/>
</dbReference>
<dbReference type="PROSITE" id="PS50222">
    <property type="entry name" value="EF_HAND_2"/>
    <property type="match status" value="1"/>
</dbReference>
<evidence type="ECO:0000259" key="2">
    <source>
        <dbReference type="PROSITE" id="PS50222"/>
    </source>
</evidence>
<dbReference type="InterPro" id="IPR002048">
    <property type="entry name" value="EF_hand_dom"/>
</dbReference>
<accession>A0A9W7CFV1</accession>